<organism evidence="2 3">
    <name type="scientific">Collybiopsis luxurians FD-317 M1</name>
    <dbReference type="NCBI Taxonomy" id="944289"/>
    <lineage>
        <taxon>Eukaryota</taxon>
        <taxon>Fungi</taxon>
        <taxon>Dikarya</taxon>
        <taxon>Basidiomycota</taxon>
        <taxon>Agaricomycotina</taxon>
        <taxon>Agaricomycetes</taxon>
        <taxon>Agaricomycetidae</taxon>
        <taxon>Agaricales</taxon>
        <taxon>Marasmiineae</taxon>
        <taxon>Omphalotaceae</taxon>
        <taxon>Collybiopsis</taxon>
        <taxon>Collybiopsis luxurians</taxon>
    </lineage>
</organism>
<evidence type="ECO:0000313" key="3">
    <source>
        <dbReference type="Proteomes" id="UP000053593"/>
    </source>
</evidence>
<dbReference type="Proteomes" id="UP000053593">
    <property type="component" value="Unassembled WGS sequence"/>
</dbReference>
<evidence type="ECO:0000256" key="1">
    <source>
        <dbReference type="SAM" id="Coils"/>
    </source>
</evidence>
<proteinExistence type="predicted"/>
<dbReference type="PANTHER" id="PTHR33096:SF1">
    <property type="entry name" value="CXC1-LIKE CYSTEINE CLUSTER ASSOCIATED WITH KDZ TRANSPOSASES DOMAIN-CONTAINING PROTEIN"/>
    <property type="match status" value="1"/>
</dbReference>
<keyword evidence="1" id="KW-0175">Coiled coil</keyword>
<accession>A0A0D0BKQ6</accession>
<dbReference type="Pfam" id="PF18758">
    <property type="entry name" value="KDZ"/>
    <property type="match status" value="1"/>
</dbReference>
<dbReference type="EMBL" id="KN834943">
    <property type="protein sequence ID" value="KIK49999.1"/>
    <property type="molecule type" value="Genomic_DNA"/>
</dbReference>
<dbReference type="InterPro" id="IPR040521">
    <property type="entry name" value="KDZ"/>
</dbReference>
<feature type="coiled-coil region" evidence="1">
    <location>
        <begin position="136"/>
        <end position="201"/>
    </location>
</feature>
<keyword evidence="3" id="KW-1185">Reference proteome</keyword>
<sequence length="476" mass="54858">MSRAAFAISIFHAFGHQWPCQVIYHPRKALGFGLSDGEGAERLWHSISRLIAYGRVAGFYVHMYNLDSQLNFANDEGLFKLGAWLRRKVLACEAKANEAEQTLADCGVAEEVLYSQWQAQIQAQTAPLPRQGRNKAKAAVEELLRLRKSKEMLREKVLHLRDLIIDPSTPNWDVAMLELELQSAKESLLKTENRVKKKERTLGASSTDAVWHLVNSAYLNKQMNALALLTRIRERLQSRKFELDCLECSYRKQRSDQRINEHTQDSVKRREPGIAALARKYNSYCVEMGRLIAQRKAPRNAIAPKTIDMDHLFSLDVDNDIWLDIGLGYDDIEGEAPLRWLRDDNRYLLGERKAMQEWFSEEWRIVATALNTNSRSVLYQLKIRQEQLLRLFVTWERAIVGVPMVENAELEWGPSEQDIIHARNELEAGNGIEYSDDNIYDVEFEAEADDLLTEHLDSLRIVQNYQDLNSLDSLQL</sequence>
<reference evidence="2 3" key="1">
    <citation type="submission" date="2014-04" db="EMBL/GenBank/DDBJ databases">
        <title>Evolutionary Origins and Diversification of the Mycorrhizal Mutualists.</title>
        <authorList>
            <consortium name="DOE Joint Genome Institute"/>
            <consortium name="Mycorrhizal Genomics Consortium"/>
            <person name="Kohler A."/>
            <person name="Kuo A."/>
            <person name="Nagy L.G."/>
            <person name="Floudas D."/>
            <person name="Copeland A."/>
            <person name="Barry K.W."/>
            <person name="Cichocki N."/>
            <person name="Veneault-Fourrey C."/>
            <person name="LaButti K."/>
            <person name="Lindquist E.A."/>
            <person name="Lipzen A."/>
            <person name="Lundell T."/>
            <person name="Morin E."/>
            <person name="Murat C."/>
            <person name="Riley R."/>
            <person name="Ohm R."/>
            <person name="Sun H."/>
            <person name="Tunlid A."/>
            <person name="Henrissat B."/>
            <person name="Grigoriev I.V."/>
            <person name="Hibbett D.S."/>
            <person name="Martin F."/>
        </authorList>
    </citation>
    <scope>NUCLEOTIDE SEQUENCE [LARGE SCALE GENOMIC DNA]</scope>
    <source>
        <strain evidence="2 3">FD-317 M1</strain>
    </source>
</reference>
<dbReference type="OrthoDB" id="3364670at2759"/>
<protein>
    <submittedName>
        <fullName evidence="2">Uncharacterized protein</fullName>
    </submittedName>
</protein>
<gene>
    <name evidence="2" type="ORF">GYMLUDRAFT_253369</name>
</gene>
<name>A0A0D0BKQ6_9AGAR</name>
<dbReference type="HOGENOM" id="CLU_055157_2_0_1"/>
<dbReference type="AlphaFoldDB" id="A0A0D0BKQ6"/>
<evidence type="ECO:0000313" key="2">
    <source>
        <dbReference type="EMBL" id="KIK49999.1"/>
    </source>
</evidence>
<dbReference type="PANTHER" id="PTHR33096">
    <property type="entry name" value="CXC2 DOMAIN-CONTAINING PROTEIN"/>
    <property type="match status" value="1"/>
</dbReference>